<evidence type="ECO:0000313" key="8">
    <source>
        <dbReference type="EMBL" id="CAK0873443.1"/>
    </source>
</evidence>
<keyword evidence="9" id="KW-1185">Reference proteome</keyword>
<dbReference type="Gene3D" id="1.10.287.70">
    <property type="match status" value="1"/>
</dbReference>
<dbReference type="Pfam" id="PF00520">
    <property type="entry name" value="Ion_trans"/>
    <property type="match status" value="1"/>
</dbReference>
<feature type="compositionally biased region" description="Basic and acidic residues" evidence="5">
    <location>
        <begin position="94"/>
        <end position="103"/>
    </location>
</feature>
<evidence type="ECO:0000256" key="2">
    <source>
        <dbReference type="ARBA" id="ARBA00022692"/>
    </source>
</evidence>
<keyword evidence="2 6" id="KW-0812">Transmembrane</keyword>
<feature type="compositionally biased region" description="Basic and acidic residues" evidence="5">
    <location>
        <begin position="61"/>
        <end position="74"/>
    </location>
</feature>
<organism evidence="8 9">
    <name type="scientific">Prorocentrum cordatum</name>
    <dbReference type="NCBI Taxonomy" id="2364126"/>
    <lineage>
        <taxon>Eukaryota</taxon>
        <taxon>Sar</taxon>
        <taxon>Alveolata</taxon>
        <taxon>Dinophyceae</taxon>
        <taxon>Prorocentrales</taxon>
        <taxon>Prorocentraceae</taxon>
        <taxon>Prorocentrum</taxon>
    </lineage>
</organism>
<evidence type="ECO:0000256" key="5">
    <source>
        <dbReference type="SAM" id="MobiDB-lite"/>
    </source>
</evidence>
<feature type="region of interest" description="Disordered" evidence="5">
    <location>
        <begin position="1"/>
        <end position="32"/>
    </location>
</feature>
<feature type="region of interest" description="Disordered" evidence="5">
    <location>
        <begin position="55"/>
        <end position="134"/>
    </location>
</feature>
<dbReference type="PROSITE" id="PS50222">
    <property type="entry name" value="EF_HAND_2"/>
    <property type="match status" value="1"/>
</dbReference>
<accession>A0ABN9VMB1</accession>
<comment type="subcellular location">
    <subcellularLocation>
        <location evidence="1">Membrane</location>
        <topology evidence="1">Multi-pass membrane protein</topology>
    </subcellularLocation>
</comment>
<gene>
    <name evidence="8" type="ORF">PCOR1329_LOCUS58654</name>
</gene>
<dbReference type="InterPro" id="IPR043203">
    <property type="entry name" value="VGCC_Ca_Na"/>
</dbReference>
<comment type="caution">
    <text evidence="8">The sequence shown here is derived from an EMBL/GenBank/DDBJ whole genome shotgun (WGS) entry which is preliminary data.</text>
</comment>
<evidence type="ECO:0000256" key="1">
    <source>
        <dbReference type="ARBA" id="ARBA00004141"/>
    </source>
</evidence>
<dbReference type="InterPro" id="IPR027359">
    <property type="entry name" value="Volt_channel_dom_sf"/>
</dbReference>
<dbReference type="PANTHER" id="PTHR10037:SF62">
    <property type="entry name" value="SODIUM CHANNEL PROTEIN 60E"/>
    <property type="match status" value="1"/>
</dbReference>
<keyword evidence="3 6" id="KW-1133">Transmembrane helix</keyword>
<dbReference type="PANTHER" id="PTHR10037">
    <property type="entry name" value="VOLTAGE-GATED CATION CHANNEL CALCIUM AND SODIUM"/>
    <property type="match status" value="1"/>
</dbReference>
<feature type="domain" description="EF-hand" evidence="7">
    <location>
        <begin position="431"/>
        <end position="466"/>
    </location>
</feature>
<sequence length="503" mass="56284">MADRPPDAAVLAPRGSTEAPPPADCDLGPLLERARAAHEREVGRLREEVRRLRAELAGAARGERAAPPRARGEPRPCPSEPSPRSSSEVCPTFTEREPVEDHVAAPPEGSRASTKNSEPMTYEPGPSMGLRRKGRDTVREEQLLAGRGCVWRLVTSTSFEVTIGVAIIANGVLMAAEAQYAGLRLAHDVGHESADGGSAQEWPHASETFDILQWLFGVIFLIEVLLKIVGLRFEFVCDAWNWVDLVIVVMWLYSLMGQLAVNAQFLRLARLVRMLRLLRIIRFMQSHLTESLFLMSTALAGSIFTTTWAFLLFIIVHAMLALFISQTLSEFYFASEPSRHEGHLEVFEFFGSFSRAFLTMFEITFDGWSLGVRALVDNVSEIFIIYAVLHKVLIGFAAVGVLGAVFIQETFESAQMDDNLVVRQQHRKERLHSKNMQRLFMDADLDGNGSVDLGEWLSICNDSWVQVWLRAQDIDEMLAYCSNFWMMATGSSLRTSSSMAWPR</sequence>
<proteinExistence type="predicted"/>
<feature type="compositionally biased region" description="Low complexity" evidence="5">
    <location>
        <begin position="82"/>
        <end position="91"/>
    </location>
</feature>
<feature type="transmembrane region" description="Helical" evidence="6">
    <location>
        <begin position="310"/>
        <end position="334"/>
    </location>
</feature>
<feature type="transmembrane region" description="Helical" evidence="6">
    <location>
        <begin position="245"/>
        <end position="266"/>
    </location>
</feature>
<evidence type="ECO:0000256" key="4">
    <source>
        <dbReference type="ARBA" id="ARBA00023136"/>
    </source>
</evidence>
<dbReference type="PROSITE" id="PS00018">
    <property type="entry name" value="EF_HAND_1"/>
    <property type="match status" value="1"/>
</dbReference>
<reference evidence="8" key="1">
    <citation type="submission" date="2023-10" db="EMBL/GenBank/DDBJ databases">
        <authorList>
            <person name="Chen Y."/>
            <person name="Shah S."/>
            <person name="Dougan E. K."/>
            <person name="Thang M."/>
            <person name="Chan C."/>
        </authorList>
    </citation>
    <scope>NUCLEOTIDE SEQUENCE [LARGE SCALE GENOMIC DNA]</scope>
</reference>
<name>A0ABN9VMB1_9DINO</name>
<dbReference type="InterPro" id="IPR018247">
    <property type="entry name" value="EF_Hand_1_Ca_BS"/>
</dbReference>
<dbReference type="EMBL" id="CAUYUJ010017282">
    <property type="protein sequence ID" value="CAK0873443.1"/>
    <property type="molecule type" value="Genomic_DNA"/>
</dbReference>
<protein>
    <recommendedName>
        <fullName evidence="7">EF-hand domain-containing protein</fullName>
    </recommendedName>
</protein>
<evidence type="ECO:0000256" key="3">
    <source>
        <dbReference type="ARBA" id="ARBA00022989"/>
    </source>
</evidence>
<dbReference type="InterPro" id="IPR005821">
    <property type="entry name" value="Ion_trans_dom"/>
</dbReference>
<evidence type="ECO:0000313" key="9">
    <source>
        <dbReference type="Proteomes" id="UP001189429"/>
    </source>
</evidence>
<evidence type="ECO:0000256" key="6">
    <source>
        <dbReference type="SAM" id="Phobius"/>
    </source>
</evidence>
<dbReference type="SUPFAM" id="SSF81324">
    <property type="entry name" value="Voltage-gated potassium channels"/>
    <property type="match status" value="1"/>
</dbReference>
<evidence type="ECO:0000259" key="7">
    <source>
        <dbReference type="PROSITE" id="PS50222"/>
    </source>
</evidence>
<feature type="transmembrane region" description="Helical" evidence="6">
    <location>
        <begin position="211"/>
        <end position="233"/>
    </location>
</feature>
<feature type="transmembrane region" description="Helical" evidence="6">
    <location>
        <begin position="383"/>
        <end position="407"/>
    </location>
</feature>
<dbReference type="Proteomes" id="UP001189429">
    <property type="component" value="Unassembled WGS sequence"/>
</dbReference>
<dbReference type="InterPro" id="IPR002048">
    <property type="entry name" value="EF_hand_dom"/>
</dbReference>
<keyword evidence="4 6" id="KW-0472">Membrane</keyword>
<dbReference type="Gene3D" id="1.20.120.350">
    <property type="entry name" value="Voltage-gated potassium channels. Chain C"/>
    <property type="match status" value="1"/>
</dbReference>